<dbReference type="Pfam" id="PF25198">
    <property type="entry name" value="Spore_GerAC_N"/>
    <property type="match status" value="1"/>
</dbReference>
<dbReference type="Proteomes" id="UP001153387">
    <property type="component" value="Unassembled WGS sequence"/>
</dbReference>
<reference evidence="2 3" key="1">
    <citation type="submission" date="2022-10" db="EMBL/GenBank/DDBJ databases">
        <title>Comparative genomic analysis of Cohnella hashimotonis sp. nov., isolated from the International Space Station.</title>
        <authorList>
            <person name="Simpson A."/>
            <person name="Venkateswaran K."/>
        </authorList>
    </citation>
    <scope>NUCLEOTIDE SEQUENCE [LARGE SCALE GENOMIC DNA]</scope>
    <source>
        <strain evidence="2 3">DSM 18997</strain>
    </source>
</reference>
<comment type="caution">
    <text evidence="2">The sequence shown here is derived from an EMBL/GenBank/DDBJ whole genome shotgun (WGS) entry which is preliminary data.</text>
</comment>
<dbReference type="RefSeq" id="WP_277563414.1">
    <property type="nucleotide sequence ID" value="NZ_JAPDHZ010000002.1"/>
</dbReference>
<keyword evidence="3" id="KW-1185">Reference proteome</keyword>
<feature type="domain" description="Spore germination protein N-terminal" evidence="1">
    <location>
        <begin position="1"/>
        <end position="61"/>
    </location>
</feature>
<evidence type="ECO:0000313" key="3">
    <source>
        <dbReference type="Proteomes" id="UP001153387"/>
    </source>
</evidence>
<dbReference type="InterPro" id="IPR057336">
    <property type="entry name" value="GerAC_N"/>
</dbReference>
<evidence type="ECO:0000313" key="2">
    <source>
        <dbReference type="EMBL" id="MDG0789470.1"/>
    </source>
</evidence>
<evidence type="ECO:0000259" key="1">
    <source>
        <dbReference type="Pfam" id="PF25198"/>
    </source>
</evidence>
<proteinExistence type="predicted"/>
<gene>
    <name evidence="2" type="ORF">OMP38_00345</name>
</gene>
<dbReference type="AlphaFoldDB" id="A0A9X4QKJ8"/>
<name>A0A9X4QKJ8_9BACL</name>
<organism evidence="2 3">
    <name type="scientific">Cohnella ginsengisoli</name>
    <dbReference type="NCBI Taxonomy" id="425004"/>
    <lineage>
        <taxon>Bacteria</taxon>
        <taxon>Bacillati</taxon>
        <taxon>Bacillota</taxon>
        <taxon>Bacilli</taxon>
        <taxon>Bacillales</taxon>
        <taxon>Paenibacillaceae</taxon>
        <taxon>Cohnella</taxon>
    </lineage>
</organism>
<sequence>MYRSSQLRPSLDHLMTVIVKENALARIPDILDSFNRSRTVRYNISMAATSEPLEELLASDTFF</sequence>
<dbReference type="EMBL" id="JAPDHZ010000002">
    <property type="protein sequence ID" value="MDG0789470.1"/>
    <property type="molecule type" value="Genomic_DNA"/>
</dbReference>
<protein>
    <recommendedName>
        <fullName evidence="1">Spore germination protein N-terminal domain-containing protein</fullName>
    </recommendedName>
</protein>
<accession>A0A9X4QKJ8</accession>